<sequence length="1152" mass="123384">MRFLSLGLDRYGRFTDRPITFDPAARVVVVLGANEAGKTTALSAACDVLFGIEERSRFNFLHDYKAMRLSATIVGTDGRTLSFARLKRRQSTLVDPDTDTPLPDDVLAPFLGAHDKTAFRAIFGLDQERLREGGAKLLAGGGDLADTLLAAAPGLSRVAALREQMKATAADVFNPERASARHLFHAAVARYKDAEKARQDSELRGEAVARTRADADEAARAKADAIAADAAATQAAHRAQSLLGAAKELRLIAAEEAARAALGPLPEVEAGFPEIARERLAAQARAADAATKAALAQAQARAARDGVLVDDALLAASDEIARRDEERAQVEDKLASLPNRRREADAARANLARVAAGLGLDDVDAVRARLPGLPLLVRAEKLVDRLREYGARRAALDEETDTLARHRRAADRAAEEQPATEDPTPLKRRLEALDGAEARAANAESQARRLAAAREALAARMARLPFGPWAPDDLLHRPLPDRTMAEAALGRLTAAQDAMARAVEQRDALAEQAAQLRARRLALEGPGGAPTPQAIAATRDSRDTLWRVLRPVLLAQRPAHLDDAALAEDFERATTAADRLADERQSESQRLADLARTEIDLAELDARHAAAAARAGEAQAAAHAAETAWTALWTSTSLPPDAASLAVLRDVEALRQTADDLLAQQAEAAQLAEVASWDRSRAEELRAALGLPPLGAAPLRMADLRAVVEGLETAFQHHRDHLRERDRLEREAADLDGRRAALETQHAAGADEAAEVFPALAIRLKATPDEARAALNLWHEAVTLHEQLVTAERRIAGIEQDEARFAASVEVLLTRLQPPATPDLFTAVRELRRRLDAARQAKARAEAADSVLAERSAAAAAATGALETADRALADILARAGVADGTALPPQLEKLERAARCAALVTEARLRLDDLRGARSVEEIRTEIADRDDAALAHHAAEAADAQEAARAARDAAIVLHTRAQAAQEALSQQAGAARAAQEVQDAMTEIGAAMARFTRAHVAARLLAFATERYREAHQSPIVTRAAGAFATLTDGRWSGIDIDYDQEPPRLAAVRDGRLHGVDALSEGTADQLFLALRVAAIEEHARRATPLPFLADDLFVSFDEGRTEAGLRLLAELGAITQVIVFTHHAHVAECATRALGAQAAVVQL</sequence>
<name>A0ABU0LC31_XANAG</name>
<organism evidence="4 5">
    <name type="scientific">Xanthobacter agilis</name>
    <dbReference type="NCBI Taxonomy" id="47492"/>
    <lineage>
        <taxon>Bacteria</taxon>
        <taxon>Pseudomonadati</taxon>
        <taxon>Pseudomonadota</taxon>
        <taxon>Alphaproteobacteria</taxon>
        <taxon>Hyphomicrobiales</taxon>
        <taxon>Xanthobacteraceae</taxon>
        <taxon>Xanthobacter</taxon>
    </lineage>
</organism>
<evidence type="ECO:0000313" key="4">
    <source>
        <dbReference type="EMBL" id="MDQ0504630.1"/>
    </source>
</evidence>
<dbReference type="EMBL" id="JAUSVY010000003">
    <property type="protein sequence ID" value="MDQ0504630.1"/>
    <property type="molecule type" value="Genomic_DNA"/>
</dbReference>
<dbReference type="SUPFAM" id="SSF52540">
    <property type="entry name" value="P-loop containing nucleoside triphosphate hydrolases"/>
    <property type="match status" value="1"/>
</dbReference>
<proteinExistence type="predicted"/>
<reference evidence="4 5" key="1">
    <citation type="submission" date="2023-07" db="EMBL/GenBank/DDBJ databases">
        <title>Genomic Encyclopedia of Type Strains, Phase IV (KMG-IV): sequencing the most valuable type-strain genomes for metagenomic binning, comparative biology and taxonomic classification.</title>
        <authorList>
            <person name="Goeker M."/>
        </authorList>
    </citation>
    <scope>NUCLEOTIDE SEQUENCE [LARGE SCALE GENOMIC DNA]</scope>
    <source>
        <strain evidence="4 5">DSM 3770</strain>
    </source>
</reference>
<evidence type="ECO:0000256" key="1">
    <source>
        <dbReference type="SAM" id="Coils"/>
    </source>
</evidence>
<feature type="region of interest" description="Disordered" evidence="2">
    <location>
        <begin position="397"/>
        <end position="427"/>
    </location>
</feature>
<keyword evidence="5" id="KW-1185">Reference proteome</keyword>
<dbReference type="PANTHER" id="PTHR41259:SF1">
    <property type="entry name" value="DOUBLE-STRAND BREAK REPAIR RAD50 ATPASE, PUTATIVE-RELATED"/>
    <property type="match status" value="1"/>
</dbReference>
<dbReference type="RefSeq" id="WP_307499962.1">
    <property type="nucleotide sequence ID" value="NZ_JAUSVY010000003.1"/>
</dbReference>
<evidence type="ECO:0000259" key="3">
    <source>
        <dbReference type="Pfam" id="PF13514"/>
    </source>
</evidence>
<comment type="caution">
    <text evidence="4">The sequence shown here is derived from an EMBL/GenBank/DDBJ whole genome shotgun (WGS) entry which is preliminary data.</text>
</comment>
<dbReference type="InterPro" id="IPR027417">
    <property type="entry name" value="P-loop_NTPase"/>
</dbReference>
<feature type="coiled-coil region" evidence="1">
    <location>
        <begin position="711"/>
        <end position="745"/>
    </location>
</feature>
<gene>
    <name evidence="4" type="ORF">QOZ94_001412</name>
</gene>
<protein>
    <submittedName>
        <fullName evidence="4">Uncharacterized protein YhaN</fullName>
    </submittedName>
</protein>
<keyword evidence="1" id="KW-0175">Coiled coil</keyword>
<dbReference type="PANTHER" id="PTHR41259">
    <property type="entry name" value="DOUBLE-STRAND BREAK REPAIR RAD50 ATPASE, PUTATIVE-RELATED"/>
    <property type="match status" value="1"/>
</dbReference>
<dbReference type="Proteomes" id="UP001241747">
    <property type="component" value="Unassembled WGS sequence"/>
</dbReference>
<dbReference type="InterPro" id="IPR038734">
    <property type="entry name" value="YhaN_AAA"/>
</dbReference>
<feature type="domain" description="YhaN AAA" evidence="3">
    <location>
        <begin position="1"/>
        <end position="206"/>
    </location>
</feature>
<dbReference type="Pfam" id="PF13514">
    <property type="entry name" value="AAA_27"/>
    <property type="match status" value="1"/>
</dbReference>
<evidence type="ECO:0000256" key="2">
    <source>
        <dbReference type="SAM" id="MobiDB-lite"/>
    </source>
</evidence>
<feature type="coiled-coil region" evidence="1">
    <location>
        <begin position="492"/>
        <end position="519"/>
    </location>
</feature>
<evidence type="ECO:0000313" key="5">
    <source>
        <dbReference type="Proteomes" id="UP001241747"/>
    </source>
</evidence>
<accession>A0ABU0LC31</accession>
<dbReference type="Gene3D" id="3.40.50.300">
    <property type="entry name" value="P-loop containing nucleotide triphosphate hydrolases"/>
    <property type="match status" value="2"/>
</dbReference>